<dbReference type="PANTHER" id="PTHR32305:SF15">
    <property type="entry name" value="PROTEIN RHSA-RELATED"/>
    <property type="match status" value="1"/>
</dbReference>
<evidence type="ECO:0000256" key="1">
    <source>
        <dbReference type="ARBA" id="ARBA00022737"/>
    </source>
</evidence>
<keyword evidence="1" id="KW-0677">Repeat</keyword>
<dbReference type="InterPro" id="IPR006530">
    <property type="entry name" value="YD"/>
</dbReference>
<organism evidence="4 5">
    <name type="scientific">Actinophytocola gossypii</name>
    <dbReference type="NCBI Taxonomy" id="2812003"/>
    <lineage>
        <taxon>Bacteria</taxon>
        <taxon>Bacillati</taxon>
        <taxon>Actinomycetota</taxon>
        <taxon>Actinomycetes</taxon>
        <taxon>Pseudonocardiales</taxon>
        <taxon>Pseudonocardiaceae</taxon>
    </lineage>
</organism>
<dbReference type="NCBIfam" id="TIGR01643">
    <property type="entry name" value="YD_repeat_2x"/>
    <property type="match status" value="1"/>
</dbReference>
<keyword evidence="5" id="KW-1185">Reference proteome</keyword>
<sequence length="391" mass="41676">MSYTYDNTGNLKTMTDPAGTAAYTYDAANRLTALADPFGQTTTFGYDNADRRTSTTFPGAGSQTNTYDNSGRLTGLSVKNTAGTELYKATYSFTSSGADRDKIQARTVNGTTTNYSYDALGHLSQAGARNYTVDNADNITNNGGAAQTINAADQLTAYPGSTVTFDDAGNTETITDPSGTSTWSYTPTNQLTTAILGATTQVSADYDTTDQTQVRRLTETHAGITTEHVFTHTALGISSIKVNGTRTSVARDPDGQLVTQKAGNTRHNLITDHQGTVVAALTTTGTLATTPAYTPYGRPTTSTTSVSPFGYHGGYTLNNSLIIFGYRYYNPGMARFSAPDPTRQERNNYAYAKSDPINMSDPSGADSCSHVANAIGIGYRGLSHDRCVRRC</sequence>
<dbReference type="EMBL" id="JAFFZE010000012">
    <property type="protein sequence ID" value="MCT2584654.1"/>
    <property type="molecule type" value="Genomic_DNA"/>
</dbReference>
<dbReference type="Gene3D" id="2.180.10.10">
    <property type="entry name" value="RHS repeat-associated core"/>
    <property type="match status" value="1"/>
</dbReference>
<dbReference type="InterPro" id="IPR022385">
    <property type="entry name" value="Rhs_assc_core"/>
</dbReference>
<evidence type="ECO:0000313" key="4">
    <source>
        <dbReference type="EMBL" id="MCT2584654.1"/>
    </source>
</evidence>
<reference evidence="4 5" key="1">
    <citation type="submission" date="2021-02" db="EMBL/GenBank/DDBJ databases">
        <title>Actinophytocola xerophila sp. nov., isolated from soil of cotton cropping field.</title>
        <authorList>
            <person name="Huang R."/>
            <person name="Chen X."/>
            <person name="Ge X."/>
            <person name="Liu W."/>
        </authorList>
    </citation>
    <scope>NUCLEOTIDE SEQUENCE [LARGE SCALE GENOMIC DNA]</scope>
    <source>
        <strain evidence="4 5">S1-96</strain>
    </source>
</reference>
<dbReference type="NCBIfam" id="TIGR03696">
    <property type="entry name" value="Rhs_assc_core"/>
    <property type="match status" value="1"/>
</dbReference>
<feature type="compositionally biased region" description="Polar residues" evidence="2">
    <location>
        <begin position="54"/>
        <end position="68"/>
    </location>
</feature>
<feature type="region of interest" description="Disordered" evidence="2">
    <location>
        <begin position="47"/>
        <end position="68"/>
    </location>
</feature>
<dbReference type="PANTHER" id="PTHR32305">
    <property type="match status" value="1"/>
</dbReference>
<evidence type="ECO:0000313" key="5">
    <source>
        <dbReference type="Proteomes" id="UP001156441"/>
    </source>
</evidence>
<dbReference type="InterPro" id="IPR056823">
    <property type="entry name" value="TEN-like_YD-shell"/>
</dbReference>
<dbReference type="InterPro" id="IPR031325">
    <property type="entry name" value="RHS_repeat"/>
</dbReference>
<dbReference type="RefSeq" id="WP_375546504.1">
    <property type="nucleotide sequence ID" value="NZ_JAFFZE010000012.1"/>
</dbReference>
<dbReference type="InterPro" id="IPR050708">
    <property type="entry name" value="T6SS_VgrG/RHS"/>
</dbReference>
<dbReference type="Pfam" id="PF25023">
    <property type="entry name" value="TEN_YD-shell"/>
    <property type="match status" value="1"/>
</dbReference>
<dbReference type="Pfam" id="PF05593">
    <property type="entry name" value="RHS_repeat"/>
    <property type="match status" value="1"/>
</dbReference>
<comment type="caution">
    <text evidence="4">The sequence shown here is derived from an EMBL/GenBank/DDBJ whole genome shotgun (WGS) entry which is preliminary data.</text>
</comment>
<gene>
    <name evidence="4" type="ORF">JT362_16155</name>
</gene>
<evidence type="ECO:0000256" key="2">
    <source>
        <dbReference type="SAM" id="MobiDB-lite"/>
    </source>
</evidence>
<accession>A0ABT2J9W3</accession>
<dbReference type="Proteomes" id="UP001156441">
    <property type="component" value="Unassembled WGS sequence"/>
</dbReference>
<proteinExistence type="predicted"/>
<feature type="domain" description="Teneurin-like YD-shell" evidence="3">
    <location>
        <begin position="109"/>
        <end position="356"/>
    </location>
</feature>
<name>A0ABT2J9W3_9PSEU</name>
<evidence type="ECO:0000259" key="3">
    <source>
        <dbReference type="Pfam" id="PF25023"/>
    </source>
</evidence>
<protein>
    <submittedName>
        <fullName evidence="4">RHS repeat-associated core domain-containing protein</fullName>
    </submittedName>
</protein>